<dbReference type="OrthoDB" id="4148767at2759"/>
<comment type="caution">
    <text evidence="3">The sequence shown here is derived from an EMBL/GenBank/DDBJ whole genome shotgun (WGS) entry which is preliminary data.</text>
</comment>
<dbReference type="VEuPathDB" id="FungiDB:AB675_10964"/>
<evidence type="ECO:0000313" key="3">
    <source>
        <dbReference type="EMBL" id="KPI35552.1"/>
    </source>
</evidence>
<reference evidence="3 4" key="1">
    <citation type="submission" date="2015-06" db="EMBL/GenBank/DDBJ databases">
        <title>Draft genome of the ant-associated black yeast Phialophora attae CBS 131958.</title>
        <authorList>
            <person name="Moreno L.F."/>
            <person name="Stielow B.J."/>
            <person name="de Hoog S."/>
            <person name="Vicente V.A."/>
            <person name="Weiss V.A."/>
            <person name="de Vries M."/>
            <person name="Cruz L.M."/>
            <person name="Souza E.M."/>
        </authorList>
    </citation>
    <scope>NUCLEOTIDE SEQUENCE [LARGE SCALE GENOMIC DNA]</scope>
    <source>
        <strain evidence="3 4">CBS 131958</strain>
    </source>
</reference>
<keyword evidence="4" id="KW-1185">Reference proteome</keyword>
<feature type="region of interest" description="Disordered" evidence="1">
    <location>
        <begin position="404"/>
        <end position="430"/>
    </location>
</feature>
<feature type="region of interest" description="Disordered" evidence="1">
    <location>
        <begin position="78"/>
        <end position="105"/>
    </location>
</feature>
<proteinExistence type="predicted"/>
<accession>A0A0N1NY70</accession>
<dbReference type="GeneID" id="28731650"/>
<dbReference type="Proteomes" id="UP000038010">
    <property type="component" value="Unassembled WGS sequence"/>
</dbReference>
<feature type="region of interest" description="Disordered" evidence="1">
    <location>
        <begin position="162"/>
        <end position="208"/>
    </location>
</feature>
<dbReference type="RefSeq" id="XP_017995515.1">
    <property type="nucleotide sequence ID" value="XM_018139770.1"/>
</dbReference>
<feature type="compositionally biased region" description="Basic residues" evidence="1">
    <location>
        <begin position="187"/>
        <end position="204"/>
    </location>
</feature>
<evidence type="ECO:0000256" key="1">
    <source>
        <dbReference type="SAM" id="MobiDB-lite"/>
    </source>
</evidence>
<feature type="transmembrane region" description="Helical" evidence="2">
    <location>
        <begin position="6"/>
        <end position="30"/>
    </location>
</feature>
<sequence>MAIPTSLSYASVTIGFISFAITIITLLGVYSSLLSTMRSAPTRIPIVLGNLRQEILAERAYLRQRIAEGRDPFGVMPETLDSSSAGGVSRGAPGHRGGRRGGIRAAEEQESYTKLLSFTVRDLWMEFRRLERPFLVNSGLRAKAIEKGDYWSEGDLVSIGRRRTRDVEGGDGSEYSTPSGDDEKGGARRRRTKRKRHHRKKSAKQLKEEEEIFRGDEEEWELDEGRADLIQKGAQFYNTDMSHRFIWWQTEDMVKSLAEQVQRVQIRRMERDLFETDELVRLLILDRGLHGRGRAGNRGRGGGDGSDSDDGAAVVRSRTGSRAPSRGRNIREVDQIERVVRTAARSPRPPSPVQRRHSDREREANVAARRTGRRRSGTVVEYEVLRPSDGGYVVVDRNYRGDLPRGARVIDEDDLRRPNTGRSSRGRDER</sequence>
<name>A0A0N1NY70_9EURO</name>
<keyword evidence="2" id="KW-0812">Transmembrane</keyword>
<feature type="compositionally biased region" description="Basic and acidic residues" evidence="1">
    <location>
        <begin position="404"/>
        <end position="417"/>
    </location>
</feature>
<gene>
    <name evidence="3" type="ORF">AB675_10964</name>
</gene>
<evidence type="ECO:0000313" key="4">
    <source>
        <dbReference type="Proteomes" id="UP000038010"/>
    </source>
</evidence>
<organism evidence="3 4">
    <name type="scientific">Cyphellophora attinorum</name>
    <dbReference type="NCBI Taxonomy" id="1664694"/>
    <lineage>
        <taxon>Eukaryota</taxon>
        <taxon>Fungi</taxon>
        <taxon>Dikarya</taxon>
        <taxon>Ascomycota</taxon>
        <taxon>Pezizomycotina</taxon>
        <taxon>Eurotiomycetes</taxon>
        <taxon>Chaetothyriomycetidae</taxon>
        <taxon>Chaetothyriales</taxon>
        <taxon>Cyphellophoraceae</taxon>
        <taxon>Cyphellophora</taxon>
    </lineage>
</organism>
<feature type="compositionally biased region" description="Basic and acidic residues" evidence="1">
    <location>
        <begin position="329"/>
        <end position="340"/>
    </location>
</feature>
<protein>
    <submittedName>
        <fullName evidence="3">Uncharacterized protein</fullName>
    </submittedName>
</protein>
<keyword evidence="2" id="KW-0472">Membrane</keyword>
<feature type="region of interest" description="Disordered" evidence="1">
    <location>
        <begin position="291"/>
        <end position="376"/>
    </location>
</feature>
<evidence type="ECO:0000256" key="2">
    <source>
        <dbReference type="SAM" id="Phobius"/>
    </source>
</evidence>
<keyword evidence="2" id="KW-1133">Transmembrane helix</keyword>
<dbReference type="AlphaFoldDB" id="A0A0N1NY70"/>
<dbReference type="EMBL" id="LFJN01000039">
    <property type="protein sequence ID" value="KPI35552.1"/>
    <property type="molecule type" value="Genomic_DNA"/>
</dbReference>